<feature type="transmembrane region" description="Helical" evidence="1">
    <location>
        <begin position="324"/>
        <end position="345"/>
    </location>
</feature>
<name>A0A9D1R7L2_9FIRM</name>
<keyword evidence="1" id="KW-0812">Transmembrane</keyword>
<feature type="transmembrane region" description="Helical" evidence="1">
    <location>
        <begin position="296"/>
        <end position="318"/>
    </location>
</feature>
<evidence type="ECO:0000313" key="3">
    <source>
        <dbReference type="Proteomes" id="UP000824265"/>
    </source>
</evidence>
<feature type="transmembrane region" description="Helical" evidence="1">
    <location>
        <begin position="163"/>
        <end position="184"/>
    </location>
</feature>
<proteinExistence type="predicted"/>
<feature type="transmembrane region" description="Helical" evidence="1">
    <location>
        <begin position="27"/>
        <end position="52"/>
    </location>
</feature>
<dbReference type="AlphaFoldDB" id="A0A9D1R7L2"/>
<protein>
    <recommendedName>
        <fullName evidence="4">Polysaccharide biosynthesis protein C-terminal domain-containing protein</fullName>
    </recommendedName>
</protein>
<evidence type="ECO:0000256" key="1">
    <source>
        <dbReference type="SAM" id="Phobius"/>
    </source>
</evidence>
<evidence type="ECO:0008006" key="4">
    <source>
        <dbReference type="Google" id="ProtNLM"/>
    </source>
</evidence>
<dbReference type="Proteomes" id="UP000824265">
    <property type="component" value="Unassembled WGS sequence"/>
</dbReference>
<feature type="non-terminal residue" evidence="2">
    <location>
        <position position="1"/>
    </location>
</feature>
<feature type="transmembrane region" description="Helical" evidence="1">
    <location>
        <begin position="259"/>
        <end position="284"/>
    </location>
</feature>
<feature type="transmembrane region" description="Helical" evidence="1">
    <location>
        <begin position="123"/>
        <end position="142"/>
    </location>
</feature>
<evidence type="ECO:0000313" key="2">
    <source>
        <dbReference type="EMBL" id="HIW82404.1"/>
    </source>
</evidence>
<sequence length="371" mass="40218">FSLLFCNILKSYGEKVSGLLGREEFTFMWAGSGAAIAVSLTEILILLFLLLVYRGSSKERKKAEEGKKTRESLWDFTRILYGSMGAFLLTGLLERLPVWFGMVFFHKNAQGADLGGQSYGVYYGQYLALCAGFLFLLCASLIPAGARVTHGLKREDQRYARNCFQAGIHMIWAKALFFAVFLAVMAQQTAGIFNEARAETLASMLRFGSSIIVFGAFAFYFKSILLSQGKKYHVAACLGIANVIFAAASALFLQAGNAGILSLVYGGVIGSALYCGLTGFFVIGRLGRGIQMVRTFCIPLGAVCGAALMEFLIGEFFTPHLGNVAAALIGFGVSFAVYWGILLALRNFKVQELAAVQGGRLLKLFVKAVGK</sequence>
<keyword evidence="1" id="KW-1133">Transmembrane helix</keyword>
<dbReference type="EMBL" id="DXGH01000071">
    <property type="protein sequence ID" value="HIW82404.1"/>
    <property type="molecule type" value="Genomic_DNA"/>
</dbReference>
<reference evidence="2" key="1">
    <citation type="journal article" date="2021" name="PeerJ">
        <title>Extensive microbial diversity within the chicken gut microbiome revealed by metagenomics and culture.</title>
        <authorList>
            <person name="Gilroy R."/>
            <person name="Ravi A."/>
            <person name="Getino M."/>
            <person name="Pursley I."/>
            <person name="Horton D.L."/>
            <person name="Alikhan N.F."/>
            <person name="Baker D."/>
            <person name="Gharbi K."/>
            <person name="Hall N."/>
            <person name="Watson M."/>
            <person name="Adriaenssens E.M."/>
            <person name="Foster-Nyarko E."/>
            <person name="Jarju S."/>
            <person name="Secka A."/>
            <person name="Antonio M."/>
            <person name="Oren A."/>
            <person name="Chaudhuri R.R."/>
            <person name="La Ragione R."/>
            <person name="Hildebrand F."/>
            <person name="Pallen M.J."/>
        </authorList>
    </citation>
    <scope>NUCLEOTIDE SEQUENCE</scope>
    <source>
        <strain evidence="2">CHK195-6426</strain>
    </source>
</reference>
<organism evidence="2 3">
    <name type="scientific">Candidatus Acetatifactor stercoripullorum</name>
    <dbReference type="NCBI Taxonomy" id="2838414"/>
    <lineage>
        <taxon>Bacteria</taxon>
        <taxon>Bacillati</taxon>
        <taxon>Bacillota</taxon>
        <taxon>Clostridia</taxon>
        <taxon>Lachnospirales</taxon>
        <taxon>Lachnospiraceae</taxon>
        <taxon>Acetatifactor</taxon>
    </lineage>
</organism>
<gene>
    <name evidence="2" type="ORF">H9742_12950</name>
</gene>
<feature type="transmembrane region" description="Helical" evidence="1">
    <location>
        <begin position="204"/>
        <end position="221"/>
    </location>
</feature>
<keyword evidence="1" id="KW-0472">Membrane</keyword>
<feature type="transmembrane region" description="Helical" evidence="1">
    <location>
        <begin position="73"/>
        <end position="93"/>
    </location>
</feature>
<comment type="caution">
    <text evidence="2">The sequence shown here is derived from an EMBL/GenBank/DDBJ whole genome shotgun (WGS) entry which is preliminary data.</text>
</comment>
<feature type="transmembrane region" description="Helical" evidence="1">
    <location>
        <begin position="233"/>
        <end position="253"/>
    </location>
</feature>
<accession>A0A9D1R7L2</accession>
<reference evidence="2" key="2">
    <citation type="submission" date="2021-04" db="EMBL/GenBank/DDBJ databases">
        <authorList>
            <person name="Gilroy R."/>
        </authorList>
    </citation>
    <scope>NUCLEOTIDE SEQUENCE</scope>
    <source>
        <strain evidence="2">CHK195-6426</strain>
    </source>
</reference>